<keyword evidence="1" id="KW-0472">Membrane</keyword>
<proteinExistence type="predicted"/>
<keyword evidence="3" id="KW-1185">Reference proteome</keyword>
<reference evidence="2 3" key="1">
    <citation type="submission" date="2019-12" db="EMBL/GenBank/DDBJ databases">
        <title>Novel species isolated from a subtropical stream in China.</title>
        <authorList>
            <person name="Lu H."/>
        </authorList>
    </citation>
    <scope>NUCLEOTIDE SEQUENCE [LARGE SCALE GENOMIC DNA]</scope>
    <source>
        <strain evidence="2 3">FT135W</strain>
    </source>
</reference>
<dbReference type="Pfam" id="PF03929">
    <property type="entry name" value="PepSY_TM"/>
    <property type="match status" value="1"/>
</dbReference>
<dbReference type="RefSeq" id="WP_161005685.1">
    <property type="nucleotide sequence ID" value="NZ_WWCN01000003.1"/>
</dbReference>
<comment type="caution">
    <text evidence="2">The sequence shown here is derived from an EMBL/GenBank/DDBJ whole genome shotgun (WGS) entry which is preliminary data.</text>
</comment>
<protein>
    <submittedName>
        <fullName evidence="2">PepSY domain-containing protein</fullName>
    </submittedName>
</protein>
<dbReference type="EMBL" id="WWCN01000003">
    <property type="protein sequence ID" value="MYM22172.1"/>
    <property type="molecule type" value="Genomic_DNA"/>
</dbReference>
<dbReference type="InterPro" id="IPR005625">
    <property type="entry name" value="PepSY-ass_TM"/>
</dbReference>
<evidence type="ECO:0000313" key="3">
    <source>
        <dbReference type="Proteomes" id="UP000479335"/>
    </source>
</evidence>
<dbReference type="PANTHER" id="PTHR34219">
    <property type="entry name" value="IRON-REGULATED INNER MEMBRANE PROTEIN-RELATED"/>
    <property type="match status" value="1"/>
</dbReference>
<dbReference type="Proteomes" id="UP000479335">
    <property type="component" value="Unassembled WGS sequence"/>
</dbReference>
<feature type="transmembrane region" description="Helical" evidence="1">
    <location>
        <begin position="431"/>
        <end position="458"/>
    </location>
</feature>
<keyword evidence="1" id="KW-0812">Transmembrane</keyword>
<organism evidence="2 3">
    <name type="scientific">Duganella flavida</name>
    <dbReference type="NCBI Taxonomy" id="2692175"/>
    <lineage>
        <taxon>Bacteria</taxon>
        <taxon>Pseudomonadati</taxon>
        <taxon>Pseudomonadota</taxon>
        <taxon>Betaproteobacteria</taxon>
        <taxon>Burkholderiales</taxon>
        <taxon>Oxalobacteraceae</taxon>
        <taxon>Telluria group</taxon>
        <taxon>Duganella</taxon>
    </lineage>
</organism>
<evidence type="ECO:0000313" key="2">
    <source>
        <dbReference type="EMBL" id="MYM22172.1"/>
    </source>
</evidence>
<keyword evidence="1" id="KW-1133">Transmembrane helix</keyword>
<feature type="transmembrane region" description="Helical" evidence="1">
    <location>
        <begin position="20"/>
        <end position="47"/>
    </location>
</feature>
<gene>
    <name evidence="2" type="ORF">GTP46_05895</name>
</gene>
<feature type="transmembrane region" description="Helical" evidence="1">
    <location>
        <begin position="389"/>
        <end position="411"/>
    </location>
</feature>
<dbReference type="AlphaFoldDB" id="A0A6L8K8F1"/>
<name>A0A6L8K8F1_9BURK</name>
<feature type="transmembrane region" description="Helical" evidence="1">
    <location>
        <begin position="154"/>
        <end position="175"/>
    </location>
</feature>
<feature type="transmembrane region" description="Helical" evidence="1">
    <location>
        <begin position="195"/>
        <end position="217"/>
    </location>
</feature>
<evidence type="ECO:0000256" key="1">
    <source>
        <dbReference type="SAM" id="Phobius"/>
    </source>
</evidence>
<accession>A0A6L8K8F1</accession>
<dbReference type="PANTHER" id="PTHR34219:SF1">
    <property type="entry name" value="PEPSY DOMAIN-CONTAINING PROTEIN"/>
    <property type="match status" value="1"/>
</dbReference>
<sequence>MSTQNVPNTTAGSPGLYRRIWRWHFFAGVLCVPFIFSLAVTGAIYLFHKQIDDIVYSSEMLRPAAASEVQGLQPTRIIAQALMAYPGQPKAYTPPADSGRNAQVDVIRLDGATLQVFVDPGTGRVTGAIDESNRIMTIIKHVHSLAIAGDAGNVVIEIVASWIIVLMATGIYLWWPRGRTAGVVSIRPNAAGRIWWRDLHAVTGVFAGVVILFLALTGMPWSVVWGKNVNAWLSAHDLGVPNGMWRGVPKSTLPAAELGELPWTQQQESVPASDDPHAQHKAMAHSSHGTSSYSVLNNPVVVAPDTVVADLARIGMDGSYRLALPRDPRGVYSAIRTPGQVAGQRVVHIDQYSGKVLMDIGANRIGPIGRITEWGVSVHQGAEYGTPNLIVMLAGCLTLIALCVSGIITWWKRRPTGKLAAPARKEGDRLAKGVVVIAVVLGCCFPLLGLSMVAVLLFDRLIDAVRHPSAQMKSP</sequence>